<comment type="subunit">
    <text evidence="7">Homodimer.</text>
</comment>
<accession>A0A2G6PEX8</accession>
<evidence type="ECO:0000256" key="2">
    <source>
        <dbReference type="ARBA" id="ARBA00001997"/>
    </source>
</evidence>
<evidence type="ECO:0000256" key="7">
    <source>
        <dbReference type="RuleBase" id="RU364069"/>
    </source>
</evidence>
<protein>
    <recommendedName>
        <fullName evidence="4 7">dTDP-4-dehydrorhamnose 3,5-epimerase</fullName>
        <ecNumber evidence="3 7">5.1.3.13</ecNumber>
    </recommendedName>
    <alternativeName>
        <fullName evidence="7">Thymidine diphospho-4-keto-rhamnose 3,5-epimerase</fullName>
    </alternativeName>
</protein>
<dbReference type="GO" id="GO:0019305">
    <property type="term" value="P:dTDP-rhamnose biosynthetic process"/>
    <property type="evidence" value="ECO:0007669"/>
    <property type="project" value="UniProtKB-UniRule"/>
</dbReference>
<dbReference type="GO" id="GO:0000271">
    <property type="term" value="P:polysaccharide biosynthetic process"/>
    <property type="evidence" value="ECO:0007669"/>
    <property type="project" value="TreeGrafter"/>
</dbReference>
<name>A0A2G6PEX8_9GAMM</name>
<comment type="similarity">
    <text evidence="7">Belongs to the dTDP-4-dehydrorhamnose 3,5-epimerase family.</text>
</comment>
<dbReference type="Pfam" id="PF00908">
    <property type="entry name" value="dTDP_sugar_isom"/>
    <property type="match status" value="1"/>
</dbReference>
<evidence type="ECO:0000256" key="3">
    <source>
        <dbReference type="ARBA" id="ARBA00012098"/>
    </source>
</evidence>
<proteinExistence type="inferred from homology"/>
<dbReference type="AlphaFoldDB" id="A0A2G6PEX8"/>
<feature type="site" description="Participates in a stacking interaction with the thymidine ring of dTDP-4-oxo-6-deoxyglucose" evidence="6">
    <location>
        <position position="136"/>
    </location>
</feature>
<feature type="active site" description="Proton acceptor" evidence="5">
    <location>
        <position position="61"/>
    </location>
</feature>
<dbReference type="Proteomes" id="UP000229278">
    <property type="component" value="Unassembled WGS sequence"/>
</dbReference>
<evidence type="ECO:0000256" key="1">
    <source>
        <dbReference type="ARBA" id="ARBA00001298"/>
    </source>
</evidence>
<dbReference type="EC" id="5.1.3.13" evidence="3 7"/>
<comment type="pathway">
    <text evidence="7">Carbohydrate biosynthesis; dTDP-L-rhamnose biosynthesis.</text>
</comment>
<reference evidence="8 9" key="1">
    <citation type="submission" date="2017-10" db="EMBL/GenBank/DDBJ databases">
        <title>Novel microbial diversity and functional potential in the marine mammal oral microbiome.</title>
        <authorList>
            <person name="Dudek N.K."/>
            <person name="Sun C.L."/>
            <person name="Burstein D."/>
            <person name="Kantor R.S."/>
            <person name="Aliaga Goltsman D.S."/>
            <person name="Bik E.M."/>
            <person name="Thomas B.C."/>
            <person name="Banfield J.F."/>
            <person name="Relman D.A."/>
        </authorList>
    </citation>
    <scope>NUCLEOTIDE SEQUENCE [LARGE SCALE GENOMIC DNA]</scope>
    <source>
        <strain evidence="8">DOLJORAL78_50_517</strain>
    </source>
</reference>
<sequence>MNIIETPLPGVLLLEPQVFGDTRGFFMETYSAARYHEAGLPQHFVQDNHSRSRRGVLRGLHYQLVQPQGKLVWVTRGAVFDVAVDIRRGSPHFGRWYGCVLDDSNHRQLYIPPNFAHGFCVLSDEVDFVYKCSDYYHPSSERGIAWNDAEIGIDWPLEAVSLSAKDQKNGCLSEQAPEDLPVFEG</sequence>
<dbReference type="GO" id="GO:0008830">
    <property type="term" value="F:dTDP-4-dehydrorhamnose 3,5-epimerase activity"/>
    <property type="evidence" value="ECO:0007669"/>
    <property type="project" value="UniProtKB-UniRule"/>
</dbReference>
<dbReference type="InterPro" id="IPR014710">
    <property type="entry name" value="RmlC-like_jellyroll"/>
</dbReference>
<gene>
    <name evidence="8" type="primary">rfbC</name>
    <name evidence="8" type="ORF">CSA09_05105</name>
</gene>
<dbReference type="InterPro" id="IPR000888">
    <property type="entry name" value="RmlC-like"/>
</dbReference>
<evidence type="ECO:0000256" key="4">
    <source>
        <dbReference type="ARBA" id="ARBA00019595"/>
    </source>
</evidence>
<keyword evidence="7" id="KW-0413">Isomerase</keyword>
<evidence type="ECO:0000256" key="6">
    <source>
        <dbReference type="PIRSR" id="PIRSR600888-3"/>
    </source>
</evidence>
<dbReference type="SUPFAM" id="SSF51182">
    <property type="entry name" value="RmlC-like cupins"/>
    <property type="match status" value="1"/>
</dbReference>
<dbReference type="CDD" id="cd00438">
    <property type="entry name" value="cupin_RmlC"/>
    <property type="match status" value="1"/>
</dbReference>
<dbReference type="NCBIfam" id="TIGR01221">
    <property type="entry name" value="rmlC"/>
    <property type="match status" value="1"/>
</dbReference>
<dbReference type="EMBL" id="PDTV01000012">
    <property type="protein sequence ID" value="PIE82790.1"/>
    <property type="molecule type" value="Genomic_DNA"/>
</dbReference>
<evidence type="ECO:0000313" key="9">
    <source>
        <dbReference type="Proteomes" id="UP000229278"/>
    </source>
</evidence>
<organism evidence="8 9">
    <name type="scientific">Candidatus Contendibacter odensensis</name>
    <dbReference type="NCBI Taxonomy" id="1400860"/>
    <lineage>
        <taxon>Bacteria</taxon>
        <taxon>Pseudomonadati</taxon>
        <taxon>Pseudomonadota</taxon>
        <taxon>Gammaproteobacteria</taxon>
        <taxon>Candidatus Competibacteraceae</taxon>
        <taxon>Candidatus Contendibacter</taxon>
    </lineage>
</organism>
<dbReference type="GO" id="GO:0005829">
    <property type="term" value="C:cytosol"/>
    <property type="evidence" value="ECO:0007669"/>
    <property type="project" value="TreeGrafter"/>
</dbReference>
<dbReference type="PANTHER" id="PTHR21047">
    <property type="entry name" value="DTDP-6-DEOXY-D-GLUCOSE-3,5 EPIMERASE"/>
    <property type="match status" value="1"/>
</dbReference>
<comment type="catalytic activity">
    <reaction evidence="1 7">
        <text>dTDP-4-dehydro-6-deoxy-alpha-D-glucose = dTDP-4-dehydro-beta-L-rhamnose</text>
        <dbReference type="Rhea" id="RHEA:16969"/>
        <dbReference type="ChEBI" id="CHEBI:57649"/>
        <dbReference type="ChEBI" id="CHEBI:62830"/>
        <dbReference type="EC" id="5.1.3.13"/>
    </reaction>
</comment>
<evidence type="ECO:0000313" key="8">
    <source>
        <dbReference type="EMBL" id="PIE82790.1"/>
    </source>
</evidence>
<dbReference type="Gene3D" id="2.60.120.10">
    <property type="entry name" value="Jelly Rolls"/>
    <property type="match status" value="1"/>
</dbReference>
<feature type="active site" description="Proton donor" evidence="5">
    <location>
        <position position="130"/>
    </location>
</feature>
<comment type="function">
    <text evidence="2 7">Catalyzes the epimerization of the C3' and C5'positions of dTDP-6-deoxy-D-xylo-4-hexulose, forming dTDP-6-deoxy-L-lyxo-4-hexulose.</text>
</comment>
<dbReference type="PANTHER" id="PTHR21047:SF2">
    <property type="entry name" value="THYMIDINE DIPHOSPHO-4-KETO-RHAMNOSE 3,5-EPIMERASE"/>
    <property type="match status" value="1"/>
</dbReference>
<dbReference type="UniPathway" id="UPA00124"/>
<dbReference type="InterPro" id="IPR011051">
    <property type="entry name" value="RmlC_Cupin_sf"/>
</dbReference>
<evidence type="ECO:0000256" key="5">
    <source>
        <dbReference type="PIRSR" id="PIRSR600888-1"/>
    </source>
</evidence>
<comment type="caution">
    <text evidence="8">The sequence shown here is derived from an EMBL/GenBank/DDBJ whole genome shotgun (WGS) entry which is preliminary data.</text>
</comment>